<dbReference type="PANTHER" id="PTHR38042">
    <property type="entry name" value="UROPORPHYRINOGEN-III SYNTHASE, CHLOROPLASTIC"/>
    <property type="match status" value="1"/>
</dbReference>
<comment type="catalytic activity">
    <reaction evidence="8 9">
        <text>hydroxymethylbilane = uroporphyrinogen III + H2O</text>
        <dbReference type="Rhea" id="RHEA:18965"/>
        <dbReference type="ChEBI" id="CHEBI:15377"/>
        <dbReference type="ChEBI" id="CHEBI:57308"/>
        <dbReference type="ChEBI" id="CHEBI:57845"/>
        <dbReference type="EC" id="4.2.1.75"/>
    </reaction>
</comment>
<dbReference type="PANTHER" id="PTHR38042:SF1">
    <property type="entry name" value="UROPORPHYRINOGEN-III SYNTHASE, CHLOROPLASTIC"/>
    <property type="match status" value="1"/>
</dbReference>
<dbReference type="SUPFAM" id="SSF69618">
    <property type="entry name" value="HemD-like"/>
    <property type="match status" value="1"/>
</dbReference>
<comment type="similarity">
    <text evidence="2 9">Belongs to the uroporphyrinogen-III synthase family.</text>
</comment>
<dbReference type="EC" id="4.2.1.75" evidence="3 9"/>
<reference evidence="11 12" key="1">
    <citation type="submission" date="2023-07" db="EMBL/GenBank/DDBJ databases">
        <title>Sequencing the genomes of 1000 actinobacteria strains.</title>
        <authorList>
            <person name="Klenk H.-P."/>
        </authorList>
    </citation>
    <scope>NUCLEOTIDE SEQUENCE [LARGE SCALE GENOMIC DNA]</scope>
    <source>
        <strain evidence="11 12">DSM 102162</strain>
    </source>
</reference>
<protein>
    <recommendedName>
        <fullName evidence="7 9">Uroporphyrinogen-III synthase</fullName>
        <ecNumber evidence="3 9">4.2.1.75</ecNumber>
    </recommendedName>
</protein>
<dbReference type="RefSeq" id="WP_278058585.1">
    <property type="nucleotide sequence ID" value="NZ_CP121247.1"/>
</dbReference>
<evidence type="ECO:0000256" key="4">
    <source>
        <dbReference type="ARBA" id="ARBA00023239"/>
    </source>
</evidence>
<feature type="domain" description="Tetrapyrrole biosynthesis uroporphyrinogen III synthase" evidence="10">
    <location>
        <begin position="34"/>
        <end position="213"/>
    </location>
</feature>
<keyword evidence="12" id="KW-1185">Reference proteome</keyword>
<dbReference type="InterPro" id="IPR003754">
    <property type="entry name" value="4pyrrol_synth_uPrphyn_synth"/>
</dbReference>
<evidence type="ECO:0000259" key="10">
    <source>
        <dbReference type="Pfam" id="PF02602"/>
    </source>
</evidence>
<evidence type="ECO:0000256" key="6">
    <source>
        <dbReference type="ARBA" id="ARBA00037589"/>
    </source>
</evidence>
<evidence type="ECO:0000256" key="2">
    <source>
        <dbReference type="ARBA" id="ARBA00008133"/>
    </source>
</evidence>
<comment type="caution">
    <text evidence="11">The sequence shown here is derived from an EMBL/GenBank/DDBJ whole genome shotgun (WGS) entry which is preliminary data.</text>
</comment>
<dbReference type="Proteomes" id="UP001235966">
    <property type="component" value="Unassembled WGS sequence"/>
</dbReference>
<evidence type="ECO:0000256" key="7">
    <source>
        <dbReference type="ARBA" id="ARBA00040167"/>
    </source>
</evidence>
<evidence type="ECO:0000256" key="8">
    <source>
        <dbReference type="ARBA" id="ARBA00048617"/>
    </source>
</evidence>
<keyword evidence="5 9" id="KW-0627">Porphyrin biosynthesis</keyword>
<dbReference type="InterPro" id="IPR036108">
    <property type="entry name" value="4pyrrol_syn_uPrphyn_synt_sf"/>
</dbReference>
<dbReference type="InterPro" id="IPR039793">
    <property type="entry name" value="UROS/Hem4"/>
</dbReference>
<evidence type="ECO:0000256" key="3">
    <source>
        <dbReference type="ARBA" id="ARBA00013109"/>
    </source>
</evidence>
<keyword evidence="4 9" id="KW-0456">Lyase</keyword>
<sequence length="233" mass="24107">MRVAITRRGGALASGYAQFPLTRRRAWPDGVVALRQELAIAQEGTWLAVTSGFTFQVMREAGIEIPAGIRLACVGRATAAHAPFMPQVIGGGAASAAALAAQFPQPGENNRVIYPCSALASHVLEESLTQRGYQVKRLEIYTSDPEPEAVRALANYAPNAIVVTSGSAARALAAYYPQPLPALVAIGEPTASAIHECGFTPAAIAHEPTPAGIAAAVTSASREPACNAPPSPA</sequence>
<evidence type="ECO:0000313" key="11">
    <source>
        <dbReference type="EMBL" id="MDP9800990.1"/>
    </source>
</evidence>
<comment type="pathway">
    <text evidence="1 9">Porphyrin-containing compound metabolism; protoporphyrin-IX biosynthesis; coproporphyrinogen-III from 5-aminolevulinate: step 3/4.</text>
</comment>
<dbReference type="Pfam" id="PF02602">
    <property type="entry name" value="HEM4"/>
    <property type="match status" value="1"/>
</dbReference>
<name>A0ABT9NB96_9ACTO</name>
<comment type="function">
    <text evidence="6 9">Catalyzes cyclization of the linear tetrapyrrole, hydroxymethylbilane, to the macrocyclic uroporphyrinogen III.</text>
</comment>
<evidence type="ECO:0000256" key="5">
    <source>
        <dbReference type="ARBA" id="ARBA00023244"/>
    </source>
</evidence>
<evidence type="ECO:0000256" key="1">
    <source>
        <dbReference type="ARBA" id="ARBA00004772"/>
    </source>
</evidence>
<dbReference type="Gene3D" id="3.40.50.10090">
    <property type="match status" value="2"/>
</dbReference>
<dbReference type="EMBL" id="JAUSQW010000001">
    <property type="protein sequence ID" value="MDP9800990.1"/>
    <property type="molecule type" value="Genomic_DNA"/>
</dbReference>
<proteinExistence type="inferred from homology"/>
<organism evidence="11 12">
    <name type="scientific">Arcanobacterium wilhelmae</name>
    <dbReference type="NCBI Taxonomy" id="1803177"/>
    <lineage>
        <taxon>Bacteria</taxon>
        <taxon>Bacillati</taxon>
        <taxon>Actinomycetota</taxon>
        <taxon>Actinomycetes</taxon>
        <taxon>Actinomycetales</taxon>
        <taxon>Actinomycetaceae</taxon>
        <taxon>Arcanobacterium</taxon>
    </lineage>
</organism>
<dbReference type="CDD" id="cd06578">
    <property type="entry name" value="HemD"/>
    <property type="match status" value="1"/>
</dbReference>
<evidence type="ECO:0000313" key="12">
    <source>
        <dbReference type="Proteomes" id="UP001235966"/>
    </source>
</evidence>
<gene>
    <name evidence="11" type="ORF">J2S49_001066</name>
</gene>
<evidence type="ECO:0000256" key="9">
    <source>
        <dbReference type="RuleBase" id="RU366031"/>
    </source>
</evidence>
<accession>A0ABT9NB96</accession>
<dbReference type="GO" id="GO:0004852">
    <property type="term" value="F:uroporphyrinogen-III synthase activity"/>
    <property type="evidence" value="ECO:0007669"/>
    <property type="project" value="UniProtKB-EC"/>
</dbReference>